<keyword evidence="3" id="KW-1185">Reference proteome</keyword>
<organism evidence="2 3">
    <name type="scientific">Oedothorax gibbosus</name>
    <dbReference type="NCBI Taxonomy" id="931172"/>
    <lineage>
        <taxon>Eukaryota</taxon>
        <taxon>Metazoa</taxon>
        <taxon>Ecdysozoa</taxon>
        <taxon>Arthropoda</taxon>
        <taxon>Chelicerata</taxon>
        <taxon>Arachnida</taxon>
        <taxon>Araneae</taxon>
        <taxon>Araneomorphae</taxon>
        <taxon>Entelegynae</taxon>
        <taxon>Araneoidea</taxon>
        <taxon>Linyphiidae</taxon>
        <taxon>Erigoninae</taxon>
        <taxon>Oedothorax</taxon>
    </lineage>
</organism>
<sequence length="66" mass="7533">MGEWWHKERYCKHLRKAGREGWAGGIQCSKKKVVSPGHEKVEKEKHQKGNRGLVGQKVPRPGITKS</sequence>
<feature type="region of interest" description="Disordered" evidence="1">
    <location>
        <begin position="31"/>
        <end position="66"/>
    </location>
</feature>
<accession>A0AAV6ULL8</accession>
<evidence type="ECO:0000313" key="2">
    <source>
        <dbReference type="EMBL" id="KAG8185136.1"/>
    </source>
</evidence>
<dbReference type="EMBL" id="JAFNEN010000344">
    <property type="protein sequence ID" value="KAG8185136.1"/>
    <property type="molecule type" value="Genomic_DNA"/>
</dbReference>
<evidence type="ECO:0000313" key="3">
    <source>
        <dbReference type="Proteomes" id="UP000827092"/>
    </source>
</evidence>
<comment type="caution">
    <text evidence="2">The sequence shown here is derived from an EMBL/GenBank/DDBJ whole genome shotgun (WGS) entry which is preliminary data.</text>
</comment>
<protein>
    <submittedName>
        <fullName evidence="2">Uncharacterized protein</fullName>
    </submittedName>
</protein>
<gene>
    <name evidence="2" type="ORF">JTE90_005115</name>
</gene>
<reference evidence="2 3" key="1">
    <citation type="journal article" date="2022" name="Nat. Ecol. Evol.">
        <title>A masculinizing supergene underlies an exaggerated male reproductive morph in a spider.</title>
        <authorList>
            <person name="Hendrickx F."/>
            <person name="De Corte Z."/>
            <person name="Sonet G."/>
            <person name="Van Belleghem S.M."/>
            <person name="Kostlbacher S."/>
            <person name="Vangestel C."/>
        </authorList>
    </citation>
    <scope>NUCLEOTIDE SEQUENCE [LARGE SCALE GENOMIC DNA]</scope>
    <source>
        <strain evidence="2">W744_W776</strain>
    </source>
</reference>
<dbReference type="AlphaFoldDB" id="A0AAV6ULL8"/>
<proteinExistence type="predicted"/>
<feature type="compositionally biased region" description="Basic and acidic residues" evidence="1">
    <location>
        <begin position="37"/>
        <end position="47"/>
    </location>
</feature>
<dbReference type="Proteomes" id="UP000827092">
    <property type="component" value="Unassembled WGS sequence"/>
</dbReference>
<name>A0AAV6ULL8_9ARAC</name>
<evidence type="ECO:0000256" key="1">
    <source>
        <dbReference type="SAM" id="MobiDB-lite"/>
    </source>
</evidence>